<reference evidence="3 5" key="1">
    <citation type="submission" date="2016-11" db="EMBL/GenBank/DDBJ databases">
        <title>Complete genome sequencing of Virgibacillus halodenitrificans PDB-F2.</title>
        <authorList>
            <person name="Sun Z."/>
            <person name="Zhou Y."/>
            <person name="Li H."/>
        </authorList>
    </citation>
    <scope>NUCLEOTIDE SEQUENCE [LARGE SCALE GENOMIC DNA]</scope>
    <source>
        <strain evidence="3 5">PDB-F2</strain>
    </source>
</reference>
<sequence>MIIINKDKNQRTETEAELKELRERLSNLEKDNDATSEKNMYLIFDQLIKDKQLVTKSELNRYEQKMHALLQESQLKLLKWIVGTGISTIGAITAIIGLFY</sequence>
<evidence type="ECO:0000313" key="4">
    <source>
        <dbReference type="EMBL" id="MBD1221012.1"/>
    </source>
</evidence>
<feature type="transmembrane region" description="Helical" evidence="2">
    <location>
        <begin position="77"/>
        <end position="99"/>
    </location>
</feature>
<evidence type="ECO:0000313" key="3">
    <source>
        <dbReference type="EMBL" id="APC49370.1"/>
    </source>
</evidence>
<reference evidence="4 6" key="2">
    <citation type="submission" date="2020-09" db="EMBL/GenBank/DDBJ databases">
        <title>Draft Genome Sequences of Oil-Oxidizing Bacteria Halomonas titanicae, Marinobacter lutaoensis, and Virgibacillus halodenitrificans Isolated from Highly Saline Environments.</title>
        <authorList>
            <person name="Grouzdev D.S."/>
            <person name="Sokolova D.S."/>
            <person name="Semenova E.M."/>
            <person name="Borzenkov I.A."/>
            <person name="Bidzhieva S.K."/>
            <person name="Poltaraus A.B."/>
            <person name="Nazina T.N."/>
        </authorList>
    </citation>
    <scope>NUCLEOTIDE SEQUENCE [LARGE SCALE GENOMIC DNA]</scope>
    <source>
        <strain evidence="4 6">VKM B-3472D</strain>
    </source>
</reference>
<evidence type="ECO:0000256" key="1">
    <source>
        <dbReference type="SAM" id="Coils"/>
    </source>
</evidence>
<evidence type="ECO:0000313" key="6">
    <source>
        <dbReference type="Proteomes" id="UP000621631"/>
    </source>
</evidence>
<proteinExistence type="predicted"/>
<organism evidence="3 5">
    <name type="scientific">Virgibacillus halodenitrificans</name>
    <name type="common">Bacillus halodenitrificans</name>
    <dbReference type="NCBI Taxonomy" id="1482"/>
    <lineage>
        <taxon>Bacteria</taxon>
        <taxon>Bacillati</taxon>
        <taxon>Bacillota</taxon>
        <taxon>Bacilli</taxon>
        <taxon>Bacillales</taxon>
        <taxon>Bacillaceae</taxon>
        <taxon>Virgibacillus</taxon>
    </lineage>
</organism>
<accession>A0AAC9J425</accession>
<dbReference type="KEGG" id="vhl:BME96_14730"/>
<keyword evidence="2" id="KW-0472">Membrane</keyword>
<dbReference type="EMBL" id="JACWEZ010000001">
    <property type="protein sequence ID" value="MBD1221012.1"/>
    <property type="molecule type" value="Genomic_DNA"/>
</dbReference>
<dbReference type="GeneID" id="71515664"/>
<keyword evidence="6" id="KW-1185">Reference proteome</keyword>
<feature type="coiled-coil region" evidence="1">
    <location>
        <begin position="4"/>
        <end position="38"/>
    </location>
</feature>
<dbReference type="AlphaFoldDB" id="A0AAC9J425"/>
<dbReference type="RefSeq" id="WP_019378750.1">
    <property type="nucleotide sequence ID" value="NZ_CP017962.1"/>
</dbReference>
<gene>
    <name evidence="3" type="ORF">BME96_14730</name>
    <name evidence="4" type="ORF">IC602_00115</name>
</gene>
<keyword evidence="1" id="KW-0175">Coiled coil</keyword>
<keyword evidence="2" id="KW-1133">Transmembrane helix</keyword>
<keyword evidence="2" id="KW-0812">Transmembrane</keyword>
<name>A0AAC9J425_VIRHA</name>
<evidence type="ECO:0000313" key="5">
    <source>
        <dbReference type="Proteomes" id="UP000182945"/>
    </source>
</evidence>
<dbReference type="Proteomes" id="UP000621631">
    <property type="component" value="Unassembled WGS sequence"/>
</dbReference>
<dbReference type="EMBL" id="CP017962">
    <property type="protein sequence ID" value="APC49370.1"/>
    <property type="molecule type" value="Genomic_DNA"/>
</dbReference>
<dbReference type="Proteomes" id="UP000182945">
    <property type="component" value="Chromosome"/>
</dbReference>
<evidence type="ECO:0000256" key="2">
    <source>
        <dbReference type="SAM" id="Phobius"/>
    </source>
</evidence>
<protein>
    <submittedName>
        <fullName evidence="3">Uncharacterized protein</fullName>
    </submittedName>
</protein>